<dbReference type="RefSeq" id="WP_353863056.1">
    <property type="nucleotide sequence ID" value="NZ_CP088295.1"/>
</dbReference>
<organism evidence="1 2">
    <name type="scientific">Svornostia abyssi</name>
    <dbReference type="NCBI Taxonomy" id="2898438"/>
    <lineage>
        <taxon>Bacteria</taxon>
        <taxon>Bacillati</taxon>
        <taxon>Actinomycetota</taxon>
        <taxon>Thermoleophilia</taxon>
        <taxon>Solirubrobacterales</taxon>
        <taxon>Baekduiaceae</taxon>
        <taxon>Svornostia</taxon>
    </lineage>
</organism>
<accession>A0ABY5PD45</accession>
<evidence type="ECO:0000313" key="2">
    <source>
        <dbReference type="Proteomes" id="UP001058860"/>
    </source>
</evidence>
<dbReference type="Proteomes" id="UP001058860">
    <property type="component" value="Chromosome"/>
</dbReference>
<evidence type="ECO:0000313" key="1">
    <source>
        <dbReference type="EMBL" id="UUY02528.1"/>
    </source>
</evidence>
<sequence length="137" mass="14452">MSDRTERAAMREVVAATLALDRAGKDFARELGYREALELAVELVGPETDAGSELRAELRGIGWRCHDAGLPAGVGPVRDRREGYALAAERMVRAFGAVGVQEEYVAYAGSDTTGALGLPAGFRSFGAPVSDAPGAVW</sequence>
<dbReference type="EMBL" id="CP088295">
    <property type="protein sequence ID" value="UUY02528.1"/>
    <property type="molecule type" value="Genomic_DNA"/>
</dbReference>
<protein>
    <submittedName>
        <fullName evidence="1">Uncharacterized protein</fullName>
    </submittedName>
</protein>
<gene>
    <name evidence="1" type="ORF">LRS13_17760</name>
</gene>
<reference evidence="2" key="1">
    <citation type="submission" date="2021-11" db="EMBL/GenBank/DDBJ databases">
        <title>Cultivation dependent microbiological survey of springs from the worlds oldest radium mine currently devoted to the extraction of radon-saturated water.</title>
        <authorList>
            <person name="Kapinusova G."/>
            <person name="Smrhova T."/>
            <person name="Strejcek M."/>
            <person name="Suman J."/>
            <person name="Jani K."/>
            <person name="Pajer P."/>
            <person name="Uhlik O."/>
        </authorList>
    </citation>
    <scope>NUCLEOTIDE SEQUENCE [LARGE SCALE GENOMIC DNA]</scope>
    <source>
        <strain evidence="2">J379</strain>
    </source>
</reference>
<keyword evidence="2" id="KW-1185">Reference proteome</keyword>
<proteinExistence type="predicted"/>
<name>A0ABY5PD45_9ACTN</name>